<keyword evidence="3" id="KW-1185">Reference proteome</keyword>
<accession>A0ABX2N312</accession>
<keyword evidence="1" id="KW-0812">Transmembrane</keyword>
<feature type="transmembrane region" description="Helical" evidence="1">
    <location>
        <begin position="103"/>
        <end position="129"/>
    </location>
</feature>
<evidence type="ECO:0008006" key="4">
    <source>
        <dbReference type="Google" id="ProtNLM"/>
    </source>
</evidence>
<gene>
    <name evidence="2" type="ORF">HUO14_09290</name>
</gene>
<name>A0ABX2N312_9SPHN</name>
<proteinExistence type="predicted"/>
<keyword evidence="1" id="KW-0472">Membrane</keyword>
<feature type="transmembrane region" description="Helical" evidence="1">
    <location>
        <begin position="69"/>
        <end position="91"/>
    </location>
</feature>
<organism evidence="2 3">
    <name type="scientific">Parasphingorhabdus flavimaris</name>
    <dbReference type="NCBI Taxonomy" id="266812"/>
    <lineage>
        <taxon>Bacteria</taxon>
        <taxon>Pseudomonadati</taxon>
        <taxon>Pseudomonadota</taxon>
        <taxon>Alphaproteobacteria</taxon>
        <taxon>Sphingomonadales</taxon>
        <taxon>Sphingomonadaceae</taxon>
        <taxon>Parasphingorhabdus</taxon>
    </lineage>
</organism>
<comment type="caution">
    <text evidence="2">The sequence shown here is derived from an EMBL/GenBank/DDBJ whole genome shotgun (WGS) entry which is preliminary data.</text>
</comment>
<dbReference type="EMBL" id="JABWMH010000003">
    <property type="protein sequence ID" value="NVD28097.1"/>
    <property type="molecule type" value="Genomic_DNA"/>
</dbReference>
<feature type="transmembrane region" description="Helical" evidence="1">
    <location>
        <begin position="45"/>
        <end position="62"/>
    </location>
</feature>
<evidence type="ECO:0000256" key="1">
    <source>
        <dbReference type="SAM" id="Phobius"/>
    </source>
</evidence>
<dbReference type="Pfam" id="PF20345">
    <property type="entry name" value="DUF6640"/>
    <property type="match status" value="1"/>
</dbReference>
<dbReference type="RefSeq" id="WP_176279635.1">
    <property type="nucleotide sequence ID" value="NZ_JABWMH010000003.1"/>
</dbReference>
<reference evidence="2 3" key="1">
    <citation type="submission" date="2020-06" db="EMBL/GenBank/DDBJ databases">
        <authorList>
            <person name="Kim S.-J."/>
            <person name="Park S.-J."/>
        </authorList>
    </citation>
    <scope>NUCLEOTIDE SEQUENCE [LARGE SCALE GENOMIC DNA]</scope>
    <source>
        <strain evidence="2 3">SW-151</strain>
    </source>
</reference>
<keyword evidence="1" id="KW-1133">Transmembrane helix</keyword>
<sequence length="143" mass="15422">MYRFAAIVVTLSALISGIVIPVLELNETHLFNPDWPAHARLHEAWQLMTNSALSALAVFLIWSGRAPRLAIILSLLISVPFLLAFAASATYGGSMLHSDGTQLAVWGMNLGVLVALIMSSLLLLSLALFRPAEPETQNQATAQ</sequence>
<dbReference type="Proteomes" id="UP000652427">
    <property type="component" value="Unassembled WGS sequence"/>
</dbReference>
<protein>
    <recommendedName>
        <fullName evidence="4">RND transporter</fullName>
    </recommendedName>
</protein>
<evidence type="ECO:0000313" key="3">
    <source>
        <dbReference type="Proteomes" id="UP000652427"/>
    </source>
</evidence>
<dbReference type="InterPro" id="IPR046580">
    <property type="entry name" value="DUF6640"/>
</dbReference>
<evidence type="ECO:0000313" key="2">
    <source>
        <dbReference type="EMBL" id="NVD28097.1"/>
    </source>
</evidence>